<evidence type="ECO:0000313" key="2">
    <source>
        <dbReference type="Proteomes" id="UP001341840"/>
    </source>
</evidence>
<sequence length="147" mass="16237">MCKAFELETMQDCREMPQQLLRNLRRAEEPPIGTEAREASVTQKNDGRSIISGLQRGLKISLTFSSRVRIASYASTISAEEVGNFAVVAVINLPSLLRNTAAVVPTPAFLQNAPSVLHLTLFLGGRCQILLPLKHCSYLVRFYLGFS</sequence>
<gene>
    <name evidence="1" type="ORF">PIB30_071675</name>
</gene>
<organism evidence="1 2">
    <name type="scientific">Stylosanthes scabra</name>
    <dbReference type="NCBI Taxonomy" id="79078"/>
    <lineage>
        <taxon>Eukaryota</taxon>
        <taxon>Viridiplantae</taxon>
        <taxon>Streptophyta</taxon>
        <taxon>Embryophyta</taxon>
        <taxon>Tracheophyta</taxon>
        <taxon>Spermatophyta</taxon>
        <taxon>Magnoliopsida</taxon>
        <taxon>eudicotyledons</taxon>
        <taxon>Gunneridae</taxon>
        <taxon>Pentapetalae</taxon>
        <taxon>rosids</taxon>
        <taxon>fabids</taxon>
        <taxon>Fabales</taxon>
        <taxon>Fabaceae</taxon>
        <taxon>Papilionoideae</taxon>
        <taxon>50 kb inversion clade</taxon>
        <taxon>dalbergioids sensu lato</taxon>
        <taxon>Dalbergieae</taxon>
        <taxon>Pterocarpus clade</taxon>
        <taxon>Stylosanthes</taxon>
    </lineage>
</organism>
<keyword evidence="2" id="KW-1185">Reference proteome</keyword>
<evidence type="ECO:0000313" key="1">
    <source>
        <dbReference type="EMBL" id="MED6162563.1"/>
    </source>
</evidence>
<protein>
    <submittedName>
        <fullName evidence="1">Uncharacterized protein</fullName>
    </submittedName>
</protein>
<dbReference type="EMBL" id="JASCZI010121661">
    <property type="protein sequence ID" value="MED6162563.1"/>
    <property type="molecule type" value="Genomic_DNA"/>
</dbReference>
<reference evidence="1 2" key="1">
    <citation type="journal article" date="2023" name="Plants (Basel)">
        <title>Bridging the Gap: Combining Genomics and Transcriptomics Approaches to Understand Stylosanthes scabra, an Orphan Legume from the Brazilian Caatinga.</title>
        <authorList>
            <person name="Ferreira-Neto J.R.C."/>
            <person name="da Silva M.D."/>
            <person name="Binneck E."/>
            <person name="de Melo N.F."/>
            <person name="da Silva R.H."/>
            <person name="de Melo A.L.T.M."/>
            <person name="Pandolfi V."/>
            <person name="Bustamante F.O."/>
            <person name="Brasileiro-Vidal A.C."/>
            <person name="Benko-Iseppon A.M."/>
        </authorList>
    </citation>
    <scope>NUCLEOTIDE SEQUENCE [LARGE SCALE GENOMIC DNA]</scope>
    <source>
        <tissue evidence="1">Leaves</tissue>
    </source>
</reference>
<name>A0ABU6URA3_9FABA</name>
<proteinExistence type="predicted"/>
<accession>A0ABU6URA3</accession>
<comment type="caution">
    <text evidence="1">The sequence shown here is derived from an EMBL/GenBank/DDBJ whole genome shotgun (WGS) entry which is preliminary data.</text>
</comment>
<dbReference type="Proteomes" id="UP001341840">
    <property type="component" value="Unassembled WGS sequence"/>
</dbReference>